<dbReference type="AlphaFoldDB" id="A0AAV3PCM2"/>
<comment type="caution">
    <text evidence="4">The sequence shown here is derived from an EMBL/GenBank/DDBJ whole genome shotgun (WGS) entry which is preliminary data.</text>
</comment>
<dbReference type="Gene3D" id="3.40.30.10">
    <property type="entry name" value="Glutaredoxin"/>
    <property type="match status" value="1"/>
</dbReference>
<dbReference type="EMBL" id="BAABME010001133">
    <property type="protein sequence ID" value="GAA0147762.1"/>
    <property type="molecule type" value="Genomic_DNA"/>
</dbReference>
<evidence type="ECO:0000256" key="3">
    <source>
        <dbReference type="SAM" id="SignalP"/>
    </source>
</evidence>
<dbReference type="PANTHER" id="PTHR13234:SF48">
    <property type="entry name" value="GAMMA INTERFERON RESPONSIVE LYSOSOMAL THIOL (GILT) REDUCTASE FAMILY PROTEIN"/>
    <property type="match status" value="1"/>
</dbReference>
<feature type="chain" id="PRO_5043719079" evidence="3">
    <location>
        <begin position="30"/>
        <end position="243"/>
    </location>
</feature>
<keyword evidence="2" id="KW-0325">Glycoprotein</keyword>
<comment type="similarity">
    <text evidence="1">Belongs to the GILT family.</text>
</comment>
<keyword evidence="3" id="KW-0732">Signal</keyword>
<name>A0AAV3PCM2_LITER</name>
<sequence>MGYHSCGQSWRVFIFSCILLTSPFQLASCNKETKGEEGKVTLSLYYETLCPYCANFIVHELVKVFETDLISIVNLRLVPWGNAQISNNSFVCQHGPDECILNMVDACAINVWPDPKIHFKFIYCVEHLHLEDKHNEWQSCFEKTGLSSEPIRNCFEKQLEVRLELQYADETAQLDPPHAYVPWVLVNDQPLQGDYQNFVAYICRAYKGEVIPKACNTELSTASSEVANPKFNNPNVCHYKGLF</sequence>
<protein>
    <submittedName>
        <fullName evidence="4">Reductase</fullName>
    </submittedName>
</protein>
<dbReference type="Proteomes" id="UP001454036">
    <property type="component" value="Unassembled WGS sequence"/>
</dbReference>
<proteinExistence type="inferred from homology"/>
<dbReference type="PANTHER" id="PTHR13234">
    <property type="entry name" value="GAMMA-INTERFERON INDUCIBLE LYSOSOMAL THIOL REDUCTASE GILT"/>
    <property type="match status" value="1"/>
</dbReference>
<feature type="signal peptide" evidence="3">
    <location>
        <begin position="1"/>
        <end position="29"/>
    </location>
</feature>
<evidence type="ECO:0000313" key="4">
    <source>
        <dbReference type="EMBL" id="GAA0147762.1"/>
    </source>
</evidence>
<keyword evidence="5" id="KW-1185">Reference proteome</keyword>
<organism evidence="4 5">
    <name type="scientific">Lithospermum erythrorhizon</name>
    <name type="common">Purple gromwell</name>
    <name type="synonym">Lithospermum officinale var. erythrorhizon</name>
    <dbReference type="NCBI Taxonomy" id="34254"/>
    <lineage>
        <taxon>Eukaryota</taxon>
        <taxon>Viridiplantae</taxon>
        <taxon>Streptophyta</taxon>
        <taxon>Embryophyta</taxon>
        <taxon>Tracheophyta</taxon>
        <taxon>Spermatophyta</taxon>
        <taxon>Magnoliopsida</taxon>
        <taxon>eudicotyledons</taxon>
        <taxon>Gunneridae</taxon>
        <taxon>Pentapetalae</taxon>
        <taxon>asterids</taxon>
        <taxon>lamiids</taxon>
        <taxon>Boraginales</taxon>
        <taxon>Boraginaceae</taxon>
        <taxon>Boraginoideae</taxon>
        <taxon>Lithospermeae</taxon>
        <taxon>Lithospermum</taxon>
    </lineage>
</organism>
<evidence type="ECO:0000256" key="2">
    <source>
        <dbReference type="ARBA" id="ARBA00023180"/>
    </source>
</evidence>
<evidence type="ECO:0000313" key="5">
    <source>
        <dbReference type="Proteomes" id="UP001454036"/>
    </source>
</evidence>
<gene>
    <name evidence="4" type="ORF">LIER_07383</name>
</gene>
<dbReference type="InterPro" id="IPR004911">
    <property type="entry name" value="Interferon-induced_GILT"/>
</dbReference>
<reference evidence="4 5" key="1">
    <citation type="submission" date="2024-01" db="EMBL/GenBank/DDBJ databases">
        <title>The complete chloroplast genome sequence of Lithospermum erythrorhizon: insights into the phylogenetic relationship among Boraginaceae species and the maternal lineages of purple gromwells.</title>
        <authorList>
            <person name="Okada T."/>
            <person name="Watanabe K."/>
        </authorList>
    </citation>
    <scope>NUCLEOTIDE SEQUENCE [LARGE SCALE GENOMIC DNA]</scope>
</reference>
<evidence type="ECO:0000256" key="1">
    <source>
        <dbReference type="ARBA" id="ARBA00005679"/>
    </source>
</evidence>
<dbReference type="Pfam" id="PF03227">
    <property type="entry name" value="GILT"/>
    <property type="match status" value="1"/>
</dbReference>
<dbReference type="GO" id="GO:0016671">
    <property type="term" value="F:oxidoreductase activity, acting on a sulfur group of donors, disulfide as acceptor"/>
    <property type="evidence" value="ECO:0007669"/>
    <property type="project" value="InterPro"/>
</dbReference>
<accession>A0AAV3PCM2</accession>